<organism evidence="1 2">
    <name type="scientific">Arachnia propionica</name>
    <dbReference type="NCBI Taxonomy" id="1750"/>
    <lineage>
        <taxon>Bacteria</taxon>
        <taxon>Bacillati</taxon>
        <taxon>Actinomycetota</taxon>
        <taxon>Actinomycetes</taxon>
        <taxon>Propionibacteriales</taxon>
        <taxon>Propionibacteriaceae</taxon>
        <taxon>Arachnia</taxon>
    </lineage>
</organism>
<dbReference type="RefSeq" id="WP_124845663.1">
    <property type="nucleotide sequence ID" value="NZ_RQZG01000018.1"/>
</dbReference>
<evidence type="ECO:0000313" key="2">
    <source>
        <dbReference type="Proteomes" id="UP000280819"/>
    </source>
</evidence>
<comment type="caution">
    <text evidence="1">The sequence shown here is derived from an EMBL/GenBank/DDBJ whole genome shotgun (WGS) entry which is preliminary data.</text>
</comment>
<gene>
    <name evidence="1" type="ORF">EII34_13340</name>
</gene>
<protein>
    <submittedName>
        <fullName evidence="1">Uncharacterized protein</fullName>
    </submittedName>
</protein>
<accession>A0A3P1T299</accession>
<dbReference type="EMBL" id="RQZG01000018">
    <property type="protein sequence ID" value="RRD03571.1"/>
    <property type="molecule type" value="Genomic_DNA"/>
</dbReference>
<sequence>MSQLYLVEVVPATSQPTLATVADVDHRVTDAGAQVVEVQVSDAGGHIMALIEADGADVVVDALDGLEAQAVSVPSSREGTGGSGNAA</sequence>
<dbReference type="Proteomes" id="UP000280819">
    <property type="component" value="Unassembled WGS sequence"/>
</dbReference>
<proteinExistence type="predicted"/>
<reference evidence="1 2" key="1">
    <citation type="submission" date="2018-11" db="EMBL/GenBank/DDBJ databases">
        <title>Genomes From Bacteria Associated with the Canine Oral Cavity: a Test Case for Automated Genome-Based Taxonomic Assignment.</title>
        <authorList>
            <person name="Coil D.A."/>
            <person name="Jospin G."/>
            <person name="Darling A.E."/>
            <person name="Wallis C."/>
            <person name="Davis I.J."/>
            <person name="Harris S."/>
            <person name="Eisen J.A."/>
            <person name="Holcombe L.J."/>
            <person name="O'Flynn C."/>
        </authorList>
    </citation>
    <scope>NUCLEOTIDE SEQUENCE [LARGE SCALE GENOMIC DNA]</scope>
    <source>
        <strain evidence="1 2">OH887_COT-365</strain>
    </source>
</reference>
<name>A0A3P1T299_9ACTN</name>
<evidence type="ECO:0000313" key="1">
    <source>
        <dbReference type="EMBL" id="RRD03571.1"/>
    </source>
</evidence>
<dbReference type="AlphaFoldDB" id="A0A3P1T299"/>